<keyword evidence="4" id="KW-0064">Aspartyl protease</keyword>
<feature type="domain" description="Peptidase A1" evidence="8">
    <location>
        <begin position="6"/>
        <end position="349"/>
    </location>
</feature>
<evidence type="ECO:0000313" key="9">
    <source>
        <dbReference type="EMBL" id="KYQ93985.1"/>
    </source>
</evidence>
<dbReference type="InterPro" id="IPR021109">
    <property type="entry name" value="Peptidase_aspartic_dom_sf"/>
</dbReference>
<dbReference type="CDD" id="cd05471">
    <property type="entry name" value="pepsin_like"/>
    <property type="match status" value="1"/>
</dbReference>
<dbReference type="InterPro" id="IPR034164">
    <property type="entry name" value="Pepsin-like_dom"/>
</dbReference>
<dbReference type="Pfam" id="PF00026">
    <property type="entry name" value="Asp"/>
    <property type="match status" value="1"/>
</dbReference>
<keyword evidence="2" id="KW-0645">Protease</keyword>
<evidence type="ECO:0000256" key="1">
    <source>
        <dbReference type="ARBA" id="ARBA00007447"/>
    </source>
</evidence>
<comment type="similarity">
    <text evidence="1">Belongs to the peptidase A1 family.</text>
</comment>
<evidence type="ECO:0000256" key="3">
    <source>
        <dbReference type="ARBA" id="ARBA00022729"/>
    </source>
</evidence>
<proteinExistence type="inferred from homology"/>
<dbReference type="SUPFAM" id="SSF50630">
    <property type="entry name" value="Acid proteases"/>
    <property type="match status" value="1"/>
</dbReference>
<dbReference type="PANTHER" id="PTHR47965">
    <property type="entry name" value="ASPARTYL PROTEASE-RELATED"/>
    <property type="match status" value="1"/>
</dbReference>
<evidence type="ECO:0000259" key="8">
    <source>
        <dbReference type="PROSITE" id="PS51767"/>
    </source>
</evidence>
<feature type="active site" evidence="7">
    <location>
        <position position="24"/>
    </location>
</feature>
<gene>
    <name evidence="9" type="ORF">DLAC_04879</name>
</gene>
<sequence>MNGDPIEIRTNVYVAGIKQEVVVDSGSIILVVPSSICTTCKQKKPYYHPSKSMSYVDCDSDNCKLPTSKCKFFRESGKDTCSIEIKYLDQTRIEAVMVNDQFSFGENSEQVVVPFGAITSQVGGHPLKYGILGMGNTCETCPTTPLDQIFKETNITRSFALWLDSGYSGVLTLGDLDPEYCSGSLKYTPMVNIEKIHYGVLPKSAKVVNEKTGKGLVLTSKDFGDTIVDTGSSYTLLASDGFNALVTFLGKFCSEELCGGKNSFLDGYCYNYPEDYFEDFPSIKFTMLGEAEITISPNDYIVNSLQNGVTFKCFGIRESPLNNKSIIGLSWLRNSYVIFDKEHNRIGFGKKKSTYNQSKFIRININPDVNYISQNSSTINHHVETSKSLEICKIRELQPLDGNQFELNLSNSLTFDNCSLDSKPKSTVNIKNSIMKTKFSKIEGECKFEFDQEKQFSWISNNGTEYSFYQATIKNLSHQKMSNIILSTMDDIGFTLSMSKEYHNNTHQSTITLPNTSDVISPDETYRWLFMTKSKSPLSFSIVSGGVCSK</sequence>
<dbReference type="InterPro" id="IPR033121">
    <property type="entry name" value="PEPTIDASE_A1"/>
</dbReference>
<comment type="caution">
    <text evidence="9">The sequence shown here is derived from an EMBL/GenBank/DDBJ whole genome shotgun (WGS) entry which is preliminary data.</text>
</comment>
<keyword evidence="10" id="KW-1185">Reference proteome</keyword>
<dbReference type="OrthoDB" id="20388at2759"/>
<name>A0A151ZJ96_TIELA</name>
<keyword evidence="3" id="KW-0732">Signal</keyword>
<evidence type="ECO:0000256" key="5">
    <source>
        <dbReference type="ARBA" id="ARBA00022801"/>
    </source>
</evidence>
<accession>A0A151ZJ96</accession>
<evidence type="ECO:0000256" key="4">
    <source>
        <dbReference type="ARBA" id="ARBA00022750"/>
    </source>
</evidence>
<evidence type="ECO:0000256" key="2">
    <source>
        <dbReference type="ARBA" id="ARBA00022670"/>
    </source>
</evidence>
<dbReference type="STRING" id="361077.A0A151ZJ96"/>
<protein>
    <recommendedName>
        <fullName evidence="8">Peptidase A1 domain-containing protein</fullName>
    </recommendedName>
</protein>
<feature type="active site" evidence="7">
    <location>
        <position position="229"/>
    </location>
</feature>
<dbReference type="PANTHER" id="PTHR47965:SF12">
    <property type="entry name" value="ASPARTIC PROTEINASE 3-RELATED"/>
    <property type="match status" value="1"/>
</dbReference>
<dbReference type="AlphaFoldDB" id="A0A151ZJ96"/>
<evidence type="ECO:0000313" key="10">
    <source>
        <dbReference type="Proteomes" id="UP000076078"/>
    </source>
</evidence>
<reference evidence="9 10" key="1">
    <citation type="submission" date="2015-12" db="EMBL/GenBank/DDBJ databases">
        <title>Dictyostelia acquired genes for synthesis and detection of signals that induce cell-type specialization by lateral gene transfer from prokaryotes.</title>
        <authorList>
            <person name="Gloeckner G."/>
            <person name="Schaap P."/>
        </authorList>
    </citation>
    <scope>NUCLEOTIDE SEQUENCE [LARGE SCALE GENOMIC DNA]</scope>
    <source>
        <strain evidence="9 10">TK</strain>
    </source>
</reference>
<dbReference type="PROSITE" id="PS51767">
    <property type="entry name" value="PEPTIDASE_A1"/>
    <property type="match status" value="1"/>
</dbReference>
<dbReference type="GO" id="GO:0004190">
    <property type="term" value="F:aspartic-type endopeptidase activity"/>
    <property type="evidence" value="ECO:0007669"/>
    <property type="project" value="UniProtKB-KW"/>
</dbReference>
<dbReference type="InterPro" id="IPR001461">
    <property type="entry name" value="Aspartic_peptidase_A1"/>
</dbReference>
<dbReference type="Proteomes" id="UP000076078">
    <property type="component" value="Unassembled WGS sequence"/>
</dbReference>
<keyword evidence="6" id="KW-0865">Zymogen</keyword>
<dbReference type="Gene3D" id="2.40.70.10">
    <property type="entry name" value="Acid Proteases"/>
    <property type="match status" value="2"/>
</dbReference>
<keyword evidence="5" id="KW-0378">Hydrolase</keyword>
<evidence type="ECO:0000256" key="7">
    <source>
        <dbReference type="PIRSR" id="PIRSR601461-1"/>
    </source>
</evidence>
<dbReference type="OMA" id="DTEHNRM"/>
<evidence type="ECO:0000256" key="6">
    <source>
        <dbReference type="ARBA" id="ARBA00023145"/>
    </source>
</evidence>
<dbReference type="InParanoid" id="A0A151ZJ96"/>
<dbReference type="GO" id="GO:0006508">
    <property type="term" value="P:proteolysis"/>
    <property type="evidence" value="ECO:0007669"/>
    <property type="project" value="UniProtKB-KW"/>
</dbReference>
<dbReference type="EMBL" id="LODT01000023">
    <property type="protein sequence ID" value="KYQ93985.1"/>
    <property type="molecule type" value="Genomic_DNA"/>
</dbReference>
<organism evidence="9 10">
    <name type="scientific">Tieghemostelium lacteum</name>
    <name type="common">Slime mold</name>
    <name type="synonym">Dictyostelium lacteum</name>
    <dbReference type="NCBI Taxonomy" id="361077"/>
    <lineage>
        <taxon>Eukaryota</taxon>
        <taxon>Amoebozoa</taxon>
        <taxon>Evosea</taxon>
        <taxon>Eumycetozoa</taxon>
        <taxon>Dictyostelia</taxon>
        <taxon>Dictyosteliales</taxon>
        <taxon>Raperosteliaceae</taxon>
        <taxon>Tieghemostelium</taxon>
    </lineage>
</organism>